<keyword evidence="3" id="KW-1185">Reference proteome</keyword>
<accession>A0AAD9DJW9</accession>
<name>A0AAD9DJW9_9STRA</name>
<evidence type="ECO:0000313" key="2">
    <source>
        <dbReference type="EMBL" id="KAK1748153.1"/>
    </source>
</evidence>
<dbReference type="AlphaFoldDB" id="A0AAD9DJW9"/>
<feature type="region of interest" description="Disordered" evidence="1">
    <location>
        <begin position="119"/>
        <end position="230"/>
    </location>
</feature>
<dbReference type="EMBL" id="JATAAI010000001">
    <property type="protein sequence ID" value="KAK1748153.1"/>
    <property type="molecule type" value="Genomic_DNA"/>
</dbReference>
<feature type="compositionally biased region" description="Basic and acidic residues" evidence="1">
    <location>
        <begin position="119"/>
        <end position="134"/>
    </location>
</feature>
<sequence>MSPLLLDHVRSLVEAERALTDAIETTTPLLQQNTMSSSILSSQSDPPLLPTPRNIEEVKTILAVARTYSLRTSAPPMWNPNLPVIGFATPNPLPHQLRGGALGAMQLKMAREEKNRKIKEAADNLREKERKDQMEVEEDEHEATAKKESEDAMDIDEATKEGEAKGATPAEGKVVDPKKQEMIVNQKRRMEQVAANGQKKQTSAEMHAKKAAANMNLSDSSSSEEDSDSD</sequence>
<organism evidence="2 3">
    <name type="scientific">Skeletonema marinoi</name>
    <dbReference type="NCBI Taxonomy" id="267567"/>
    <lineage>
        <taxon>Eukaryota</taxon>
        <taxon>Sar</taxon>
        <taxon>Stramenopiles</taxon>
        <taxon>Ochrophyta</taxon>
        <taxon>Bacillariophyta</taxon>
        <taxon>Coscinodiscophyceae</taxon>
        <taxon>Thalassiosirophycidae</taxon>
        <taxon>Thalassiosirales</taxon>
        <taxon>Skeletonemataceae</taxon>
        <taxon>Skeletonema</taxon>
        <taxon>Skeletonema marinoi-dohrnii complex</taxon>
    </lineage>
</organism>
<evidence type="ECO:0000313" key="3">
    <source>
        <dbReference type="Proteomes" id="UP001224775"/>
    </source>
</evidence>
<evidence type="ECO:0000256" key="1">
    <source>
        <dbReference type="SAM" id="MobiDB-lite"/>
    </source>
</evidence>
<dbReference type="Proteomes" id="UP001224775">
    <property type="component" value="Unassembled WGS sequence"/>
</dbReference>
<protein>
    <recommendedName>
        <fullName evidence="4">Mediator of RNA polymerase II transcription subunit 4</fullName>
    </recommendedName>
</protein>
<evidence type="ECO:0008006" key="4">
    <source>
        <dbReference type="Google" id="ProtNLM"/>
    </source>
</evidence>
<comment type="caution">
    <text evidence="2">The sequence shown here is derived from an EMBL/GenBank/DDBJ whole genome shotgun (WGS) entry which is preliminary data.</text>
</comment>
<gene>
    <name evidence="2" type="ORF">QTG54_000092</name>
</gene>
<proteinExistence type="predicted"/>
<reference evidence="2" key="1">
    <citation type="submission" date="2023-06" db="EMBL/GenBank/DDBJ databases">
        <title>Survivors Of The Sea: Transcriptome response of Skeletonema marinoi to long-term dormancy.</title>
        <authorList>
            <person name="Pinder M.I.M."/>
            <person name="Kourtchenko O."/>
            <person name="Robertson E.K."/>
            <person name="Larsson T."/>
            <person name="Maumus F."/>
            <person name="Osuna-Cruz C.M."/>
            <person name="Vancaester E."/>
            <person name="Stenow R."/>
            <person name="Vandepoele K."/>
            <person name="Ploug H."/>
            <person name="Bruchert V."/>
            <person name="Godhe A."/>
            <person name="Topel M."/>
        </authorList>
    </citation>
    <scope>NUCLEOTIDE SEQUENCE</scope>
    <source>
        <strain evidence="2">R05AC</strain>
    </source>
</reference>